<evidence type="ECO:0000256" key="4">
    <source>
        <dbReference type="SAM" id="SignalP"/>
    </source>
</evidence>
<dbReference type="Pfam" id="PF25954">
    <property type="entry name" value="Beta-barrel_RND_2"/>
    <property type="match status" value="1"/>
</dbReference>
<dbReference type="InterPro" id="IPR006143">
    <property type="entry name" value="RND_pump_MFP"/>
</dbReference>
<dbReference type="Gene3D" id="2.40.30.170">
    <property type="match status" value="1"/>
</dbReference>
<evidence type="ECO:0000256" key="2">
    <source>
        <dbReference type="SAM" id="Coils"/>
    </source>
</evidence>
<feature type="domain" description="Multidrug resistance protein MdtA-like barrel-sandwich hybrid" evidence="6">
    <location>
        <begin position="58"/>
        <end position="179"/>
    </location>
</feature>
<dbReference type="FunFam" id="2.40.30.170:FF:000010">
    <property type="entry name" value="Efflux RND transporter periplasmic adaptor subunit"/>
    <property type="match status" value="1"/>
</dbReference>
<dbReference type="NCBIfam" id="TIGR01730">
    <property type="entry name" value="RND_mfp"/>
    <property type="match status" value="1"/>
</dbReference>
<feature type="domain" description="Multidrug resistance protein MdtA-like alpha-helical hairpin" evidence="5">
    <location>
        <begin position="92"/>
        <end position="151"/>
    </location>
</feature>
<dbReference type="InterPro" id="IPR058637">
    <property type="entry name" value="YknX-like_C"/>
</dbReference>
<accession>A0A7Z2T1L9</accession>
<dbReference type="Gene3D" id="2.40.420.20">
    <property type="match status" value="1"/>
</dbReference>
<feature type="domain" description="CusB-like beta-barrel" evidence="7">
    <location>
        <begin position="191"/>
        <end position="259"/>
    </location>
</feature>
<feature type="domain" description="YknX-like C-terminal permuted SH3-like" evidence="8">
    <location>
        <begin position="272"/>
        <end position="337"/>
    </location>
</feature>
<keyword evidence="10" id="KW-1185">Reference proteome</keyword>
<proteinExistence type="inferred from homology"/>
<keyword evidence="2" id="KW-0175">Coiled coil</keyword>
<protein>
    <submittedName>
        <fullName evidence="9">Efflux RND transporter periplasmic adaptor subunit</fullName>
    </submittedName>
</protein>
<feature type="chain" id="PRO_5030922602" evidence="4">
    <location>
        <begin position="24"/>
        <end position="358"/>
    </location>
</feature>
<dbReference type="GO" id="GO:0015562">
    <property type="term" value="F:efflux transmembrane transporter activity"/>
    <property type="evidence" value="ECO:0007669"/>
    <property type="project" value="TreeGrafter"/>
</dbReference>
<comment type="similarity">
    <text evidence="1">Belongs to the membrane fusion protein (MFP) (TC 8.A.1) family.</text>
</comment>
<organism evidence="9 10">
    <name type="scientific">Vibrio astriarenae</name>
    <dbReference type="NCBI Taxonomy" id="1481923"/>
    <lineage>
        <taxon>Bacteria</taxon>
        <taxon>Pseudomonadati</taxon>
        <taxon>Pseudomonadota</taxon>
        <taxon>Gammaproteobacteria</taxon>
        <taxon>Vibrionales</taxon>
        <taxon>Vibrionaceae</taxon>
        <taxon>Vibrio</taxon>
    </lineage>
</organism>
<evidence type="ECO:0000259" key="8">
    <source>
        <dbReference type="Pfam" id="PF25989"/>
    </source>
</evidence>
<sequence length="358" mass="39135">MNKPLFIGLLSLSTLLVMPTAEARGRGASVITVVTEEVDAHAVSQSLSLVGKLEAEQSVDLASEVTGRVDKILVKANNSVDKGQVLIALNNDRAQANFAEAQAYLKDEQRKLAEFERLVKRNAITQTEIDAQKASVSIAQARLDVAQADLNDHYIRAPFAGTVGFIDFSRGQLVNPGDELLSLDDLSVMELDLQVPERYLSQIDKGLKVKATTAAWGKTQFEGEVVAIDSRINQETLNLRVRIHFTNQDNKLKPGMLVSSFMAFPPISAPIIPVQALEYSGTKRFVYVIDENNTAARREVILGARIENEVVIEEGLNIGEQIVVQGIVNMRDGAKVSILGQEQQEPQSKDGKSAKADK</sequence>
<feature type="compositionally biased region" description="Basic and acidic residues" evidence="3">
    <location>
        <begin position="347"/>
        <end position="358"/>
    </location>
</feature>
<dbReference type="Pfam" id="PF25876">
    <property type="entry name" value="HH_MFP_RND"/>
    <property type="match status" value="1"/>
</dbReference>
<dbReference type="Gene3D" id="2.40.50.100">
    <property type="match status" value="1"/>
</dbReference>
<dbReference type="FunFam" id="2.40.420.20:FF:000007">
    <property type="entry name" value="HAE1 family efflux pump MFP component"/>
    <property type="match status" value="1"/>
</dbReference>
<dbReference type="Pfam" id="PF25917">
    <property type="entry name" value="BSH_RND"/>
    <property type="match status" value="1"/>
</dbReference>
<dbReference type="Proteomes" id="UP000464262">
    <property type="component" value="Chromosome 1"/>
</dbReference>
<evidence type="ECO:0000259" key="7">
    <source>
        <dbReference type="Pfam" id="PF25954"/>
    </source>
</evidence>
<dbReference type="InterPro" id="IPR058624">
    <property type="entry name" value="MdtA-like_HH"/>
</dbReference>
<dbReference type="SUPFAM" id="SSF111369">
    <property type="entry name" value="HlyD-like secretion proteins"/>
    <property type="match status" value="1"/>
</dbReference>
<dbReference type="AlphaFoldDB" id="A0A7Z2T1L9"/>
<evidence type="ECO:0000256" key="1">
    <source>
        <dbReference type="ARBA" id="ARBA00009477"/>
    </source>
</evidence>
<evidence type="ECO:0000313" key="10">
    <source>
        <dbReference type="Proteomes" id="UP000464262"/>
    </source>
</evidence>
<feature type="coiled-coil region" evidence="2">
    <location>
        <begin position="91"/>
        <end position="118"/>
    </location>
</feature>
<evidence type="ECO:0000259" key="5">
    <source>
        <dbReference type="Pfam" id="PF25876"/>
    </source>
</evidence>
<dbReference type="GO" id="GO:1990281">
    <property type="term" value="C:efflux pump complex"/>
    <property type="evidence" value="ECO:0007669"/>
    <property type="project" value="TreeGrafter"/>
</dbReference>
<dbReference type="InterPro" id="IPR058792">
    <property type="entry name" value="Beta-barrel_RND_2"/>
</dbReference>
<dbReference type="Gene3D" id="1.10.287.470">
    <property type="entry name" value="Helix hairpin bin"/>
    <property type="match status" value="1"/>
</dbReference>
<keyword evidence="4" id="KW-0732">Signal</keyword>
<dbReference type="RefSeq" id="WP_164647593.1">
    <property type="nucleotide sequence ID" value="NZ_CP047475.1"/>
</dbReference>
<evidence type="ECO:0000313" key="9">
    <source>
        <dbReference type="EMBL" id="QIA62698.1"/>
    </source>
</evidence>
<dbReference type="PANTHER" id="PTHR30469">
    <property type="entry name" value="MULTIDRUG RESISTANCE PROTEIN MDTA"/>
    <property type="match status" value="1"/>
</dbReference>
<feature type="region of interest" description="Disordered" evidence="3">
    <location>
        <begin position="338"/>
        <end position="358"/>
    </location>
</feature>
<dbReference type="PANTHER" id="PTHR30469:SF13">
    <property type="entry name" value="HAE1 FAMILY EFFLUX PUMP MFP COMPONENT"/>
    <property type="match status" value="1"/>
</dbReference>
<reference evidence="9 10" key="1">
    <citation type="submission" date="2020-01" db="EMBL/GenBank/DDBJ databases">
        <title>Whole genome and functional gene identification of agarase of Vibrio HN897.</title>
        <authorList>
            <person name="Liu Y."/>
            <person name="Zhao Z."/>
        </authorList>
    </citation>
    <scope>NUCLEOTIDE SEQUENCE [LARGE SCALE GENOMIC DNA]</scope>
    <source>
        <strain evidence="9 10">HN897</strain>
    </source>
</reference>
<feature type="signal peptide" evidence="4">
    <location>
        <begin position="1"/>
        <end position="23"/>
    </location>
</feature>
<evidence type="ECO:0000259" key="6">
    <source>
        <dbReference type="Pfam" id="PF25917"/>
    </source>
</evidence>
<dbReference type="KEGG" id="vas:GT360_03860"/>
<gene>
    <name evidence="9" type="ORF">GT360_03860</name>
</gene>
<evidence type="ECO:0000256" key="3">
    <source>
        <dbReference type="SAM" id="MobiDB-lite"/>
    </source>
</evidence>
<dbReference type="EMBL" id="CP047475">
    <property type="protein sequence ID" value="QIA62698.1"/>
    <property type="molecule type" value="Genomic_DNA"/>
</dbReference>
<name>A0A7Z2T1L9_9VIBR</name>
<dbReference type="InterPro" id="IPR058625">
    <property type="entry name" value="MdtA-like_BSH"/>
</dbReference>
<dbReference type="Pfam" id="PF25989">
    <property type="entry name" value="YknX_C"/>
    <property type="match status" value="1"/>
</dbReference>